<keyword evidence="2" id="KW-1185">Reference proteome</keyword>
<accession>A0ABV6FEY3</accession>
<dbReference type="Proteomes" id="UP001589773">
    <property type="component" value="Unassembled WGS sequence"/>
</dbReference>
<organism evidence="1 2">
    <name type="scientific">Massilia consociata</name>
    <dbReference type="NCBI Taxonomy" id="760117"/>
    <lineage>
        <taxon>Bacteria</taxon>
        <taxon>Pseudomonadati</taxon>
        <taxon>Pseudomonadota</taxon>
        <taxon>Betaproteobacteria</taxon>
        <taxon>Burkholderiales</taxon>
        <taxon>Oxalobacteraceae</taxon>
        <taxon>Telluria group</taxon>
        <taxon>Massilia</taxon>
    </lineage>
</organism>
<protein>
    <submittedName>
        <fullName evidence="1">Uncharacterized protein</fullName>
    </submittedName>
</protein>
<dbReference type="RefSeq" id="WP_379678845.1">
    <property type="nucleotide sequence ID" value="NZ_JBHLWP010000009.1"/>
</dbReference>
<proteinExistence type="predicted"/>
<evidence type="ECO:0000313" key="1">
    <source>
        <dbReference type="EMBL" id="MFC0252093.1"/>
    </source>
</evidence>
<dbReference type="EMBL" id="JBHLWP010000009">
    <property type="protein sequence ID" value="MFC0252093.1"/>
    <property type="molecule type" value="Genomic_DNA"/>
</dbReference>
<evidence type="ECO:0000313" key="2">
    <source>
        <dbReference type="Proteomes" id="UP001589773"/>
    </source>
</evidence>
<reference evidence="1 2" key="1">
    <citation type="submission" date="2024-09" db="EMBL/GenBank/DDBJ databases">
        <authorList>
            <person name="Sun Q."/>
            <person name="Mori K."/>
        </authorList>
    </citation>
    <scope>NUCLEOTIDE SEQUENCE [LARGE SCALE GENOMIC DNA]</scope>
    <source>
        <strain evidence="1 2">CCM 7792</strain>
    </source>
</reference>
<sequence>MSTILFPTIELPRIVTPISPGRIRASVSTGVLAMCCVFAAMPAQAAKRGAATPAVADFRGLSGSFPASCSTPLDVALSGMGEPALRRCAWSQHLELLYWQSVPDVPNSCLPTPAIAWHRLGATAGATLPPWNGSWAGQSLFAQNSALHHAGAVWRQPDGQWSAALWRWRPSSRLATREWQAGHWNTILQGVRSAGTVGVPVADRAGPANAAASAPTWQSPLMSAWLEASRGKPRMVEPDAWRWVADRACLSMRSAGIGQSQLHLPYSRDDARLEQRSAMQVQLVRRYPAAEWLQPFTLIEPAAPGARSGAKFLALWKEGKTVHGQLWITMRDEGGILRARISSDVPVNAAAGGAGAETVKQRAALIERELTALAHAWEAHHE</sequence>
<gene>
    <name evidence="1" type="ORF">ACFFJK_09350</name>
</gene>
<name>A0ABV6FEY3_9BURK</name>
<comment type="caution">
    <text evidence="1">The sequence shown here is derived from an EMBL/GenBank/DDBJ whole genome shotgun (WGS) entry which is preliminary data.</text>
</comment>